<feature type="compositionally biased region" description="Low complexity" evidence="1">
    <location>
        <begin position="274"/>
        <end position="286"/>
    </location>
</feature>
<accession>A0ABU5EEQ1</accession>
<feature type="compositionally biased region" description="Basic and acidic residues" evidence="1">
    <location>
        <begin position="1"/>
        <end position="15"/>
    </location>
</feature>
<dbReference type="EMBL" id="JAXCLW010000006">
    <property type="protein sequence ID" value="MDY0884821.1"/>
    <property type="molecule type" value="Genomic_DNA"/>
</dbReference>
<feature type="compositionally biased region" description="Basic and acidic residues" evidence="1">
    <location>
        <begin position="499"/>
        <end position="515"/>
    </location>
</feature>
<feature type="compositionally biased region" description="Low complexity" evidence="1">
    <location>
        <begin position="76"/>
        <end position="97"/>
    </location>
</feature>
<feature type="compositionally biased region" description="Low complexity" evidence="1">
    <location>
        <begin position="692"/>
        <end position="711"/>
    </location>
</feature>
<name>A0ABU5EEQ1_9PROT</name>
<comment type="caution">
    <text evidence="2">The sequence shown here is derived from an EMBL/GenBank/DDBJ whole genome shotgun (WGS) entry which is preliminary data.</text>
</comment>
<organism evidence="2 3">
    <name type="scientific">Dongia soli</name>
    <dbReference type="NCBI Taxonomy" id="600628"/>
    <lineage>
        <taxon>Bacteria</taxon>
        <taxon>Pseudomonadati</taxon>
        <taxon>Pseudomonadota</taxon>
        <taxon>Alphaproteobacteria</taxon>
        <taxon>Rhodospirillales</taxon>
        <taxon>Dongiaceae</taxon>
        <taxon>Dongia</taxon>
    </lineage>
</organism>
<evidence type="ECO:0000313" key="3">
    <source>
        <dbReference type="Proteomes" id="UP001279642"/>
    </source>
</evidence>
<feature type="compositionally biased region" description="Polar residues" evidence="1">
    <location>
        <begin position="389"/>
        <end position="405"/>
    </location>
</feature>
<feature type="compositionally biased region" description="Low complexity" evidence="1">
    <location>
        <begin position="651"/>
        <end position="674"/>
    </location>
</feature>
<keyword evidence="3" id="KW-1185">Reference proteome</keyword>
<feature type="compositionally biased region" description="Basic and acidic residues" evidence="1">
    <location>
        <begin position="260"/>
        <end position="273"/>
    </location>
</feature>
<feature type="compositionally biased region" description="Pro residues" evidence="1">
    <location>
        <begin position="409"/>
        <end position="420"/>
    </location>
</feature>
<feature type="compositionally biased region" description="Basic and acidic residues" evidence="1">
    <location>
        <begin position="452"/>
        <end position="492"/>
    </location>
</feature>
<evidence type="ECO:0000313" key="2">
    <source>
        <dbReference type="EMBL" id="MDY0884821.1"/>
    </source>
</evidence>
<gene>
    <name evidence="2" type="ORF">SMD27_18400</name>
</gene>
<feature type="compositionally biased region" description="Low complexity" evidence="1">
    <location>
        <begin position="516"/>
        <end position="536"/>
    </location>
</feature>
<feature type="compositionally biased region" description="Pro residues" evidence="1">
    <location>
        <begin position="675"/>
        <end position="691"/>
    </location>
</feature>
<evidence type="ECO:0000256" key="1">
    <source>
        <dbReference type="SAM" id="MobiDB-lite"/>
    </source>
</evidence>
<protein>
    <submittedName>
        <fullName evidence="2">Uncharacterized protein</fullName>
    </submittedName>
</protein>
<proteinExistence type="predicted"/>
<feature type="compositionally biased region" description="Basic and acidic residues" evidence="1">
    <location>
        <begin position="339"/>
        <end position="353"/>
    </location>
</feature>
<dbReference type="Proteomes" id="UP001279642">
    <property type="component" value="Unassembled WGS sequence"/>
</dbReference>
<feature type="compositionally biased region" description="Low complexity" evidence="1">
    <location>
        <begin position="105"/>
        <end position="119"/>
    </location>
</feature>
<feature type="compositionally biased region" description="Polar residues" evidence="1">
    <location>
        <begin position="162"/>
        <end position="172"/>
    </location>
</feature>
<feature type="compositionally biased region" description="Pro residues" evidence="1">
    <location>
        <begin position="371"/>
        <end position="380"/>
    </location>
</feature>
<dbReference type="RefSeq" id="WP_320509895.1">
    <property type="nucleotide sequence ID" value="NZ_JAXCLW010000006.1"/>
</dbReference>
<feature type="region of interest" description="Disordered" evidence="1">
    <location>
        <begin position="1"/>
        <end position="546"/>
    </location>
</feature>
<feature type="compositionally biased region" description="Basic and acidic residues" evidence="1">
    <location>
        <begin position="120"/>
        <end position="129"/>
    </location>
</feature>
<feature type="compositionally biased region" description="Low complexity" evidence="1">
    <location>
        <begin position="719"/>
        <end position="746"/>
    </location>
</feature>
<feature type="region of interest" description="Disordered" evidence="1">
    <location>
        <begin position="638"/>
        <end position="837"/>
    </location>
</feature>
<sequence length="837" mass="89781">MERFDLSRMSAKEVAAEMARLSRGGRLSSDNAAEKDVPAQEPTVRQKPAMDTSATETSATEMPATEMPATETPVEATGAAPIAAKEAPAAATPAAKTSAKDTSEAKAAAKPAADATAPAKPREPARDSLTRAPTAQAPASGVSMPPDRSAAETLAAEKAITPNITPPNSGSTEPPEIGGDDLGEKAAAPEERAAQPNDEFAHPFPNLAKARHADRFDTRPALPTDPPRAERIGLETTKPAVRDAKNGPEPTDPEALALKEFQRSVFERIEAQRRQQAAQQPPARQPNGLPSSGHRPDAQPGLRQAGPQLRSDQHYPPMRPAQNPAGRESQPTRGPHHPRRDDFRQPDLREPEFRQAPAYPSDRNRPSHPQGNPPVNPPVNPFRARPNATPSARPNAQPTPRANTQPNAQPSPQPSPPPNAMPHDAPMTDYISNFDTPGPELLGRGRPSRPYRQQDDDAAFRATRRGPEAKRDAQRPDDRRNPAPQQAERRNPSEPQNRPPREAEKRRRDAYDRDAYNPAAYGPAAYDPAYDPGAYDRGADPDFYDPEMQQRPQLRISPDLRELHDLSVPPDLRAGSGDDIWPGPRERWHWERPVGVLLVLAALIVGPVIYYYPDLKPRFEKLSEQGFSLNAVVAMGLDMLGGPPPEKTATSQPGSQPPGSQQQGEQAPTATAKAPTPPPAVSLDKTPPPQPATAQSQAPTPQSPASQSQASPPAPAPQSQPTQPQASPSQAPAPQQASVQPQAEPAGTSSDATEASVGTEPQKVGPARVEPKKSRSAMKYLEPPAPNAWLKAQPYDPSGGAGFTPPEQSPDAWMKPRPYNPGGVLEAPPGTPSRQTK</sequence>
<reference evidence="2 3" key="1">
    <citation type="journal article" date="2016" name="Antonie Van Leeuwenhoek">
        <title>Dongia soli sp. nov., isolated from soil from Dokdo, Korea.</title>
        <authorList>
            <person name="Kim D.U."/>
            <person name="Lee H."/>
            <person name="Kim H."/>
            <person name="Kim S.G."/>
            <person name="Ka J.O."/>
        </authorList>
    </citation>
    <scope>NUCLEOTIDE SEQUENCE [LARGE SCALE GENOMIC DNA]</scope>
    <source>
        <strain evidence="2 3">D78</strain>
    </source>
</reference>
<feature type="compositionally biased region" description="Basic and acidic residues" evidence="1">
    <location>
        <begin position="182"/>
        <end position="193"/>
    </location>
</feature>